<comment type="catalytic activity">
    <reaction evidence="11">
        <text>nitric oxide + Fe(III)-[cytochrome c] + H2O = Fe(II)-[cytochrome c] + nitrite + 2 H(+)</text>
        <dbReference type="Rhea" id="RHEA:15233"/>
        <dbReference type="Rhea" id="RHEA-COMP:10350"/>
        <dbReference type="Rhea" id="RHEA-COMP:14399"/>
        <dbReference type="ChEBI" id="CHEBI:15377"/>
        <dbReference type="ChEBI" id="CHEBI:15378"/>
        <dbReference type="ChEBI" id="CHEBI:16301"/>
        <dbReference type="ChEBI" id="CHEBI:16480"/>
        <dbReference type="ChEBI" id="CHEBI:29033"/>
        <dbReference type="ChEBI" id="CHEBI:29034"/>
        <dbReference type="EC" id="1.7.2.1"/>
    </reaction>
</comment>
<proteinExistence type="inferred from homology"/>
<dbReference type="GO" id="GO:0005507">
    <property type="term" value="F:copper ion binding"/>
    <property type="evidence" value="ECO:0007669"/>
    <property type="project" value="InterPro"/>
</dbReference>
<feature type="binding site" description="type 1 copper site" evidence="12">
    <location>
        <position position="719"/>
    </location>
    <ligand>
        <name>Cu cation</name>
        <dbReference type="ChEBI" id="CHEBI:23378"/>
        <label>1</label>
    </ligand>
</feature>
<gene>
    <name evidence="13" type="ORF">BST26_10990</name>
</gene>
<evidence type="ECO:0000313" key="13">
    <source>
        <dbReference type="EMBL" id="ORA70355.1"/>
    </source>
</evidence>
<comment type="subunit">
    <text evidence="4">Homotrimer.</text>
</comment>
<evidence type="ECO:0000256" key="5">
    <source>
        <dbReference type="ARBA" id="ARBA00011882"/>
    </source>
</evidence>
<dbReference type="STRING" id="444597.BST26_10990"/>
<dbReference type="SUPFAM" id="SSF49503">
    <property type="entry name" value="Cupredoxins"/>
    <property type="match status" value="3"/>
</dbReference>
<evidence type="ECO:0000256" key="6">
    <source>
        <dbReference type="ARBA" id="ARBA00017290"/>
    </source>
</evidence>
<dbReference type="PANTHER" id="PTHR11709:SF394">
    <property type="entry name" value="FI03373P-RELATED"/>
    <property type="match status" value="1"/>
</dbReference>
<dbReference type="GO" id="GO:0050421">
    <property type="term" value="F:nitrite reductase (NO-forming) activity"/>
    <property type="evidence" value="ECO:0007669"/>
    <property type="project" value="UniProtKB-EC"/>
</dbReference>
<name>A0A1X0DD80_9MYCO</name>
<evidence type="ECO:0000256" key="9">
    <source>
        <dbReference type="ARBA" id="ARBA00023002"/>
    </source>
</evidence>
<dbReference type="Pfam" id="PF07732">
    <property type="entry name" value="Cu-oxidase_3"/>
    <property type="match status" value="1"/>
</dbReference>
<dbReference type="PANTHER" id="PTHR11709">
    <property type="entry name" value="MULTI-COPPER OXIDASE"/>
    <property type="match status" value="1"/>
</dbReference>
<feature type="binding site" description="type 1 copper site" evidence="12">
    <location>
        <position position="727"/>
    </location>
    <ligand>
        <name>Cu cation</name>
        <dbReference type="ChEBI" id="CHEBI:23378"/>
        <label>1</label>
    </ligand>
</feature>
<comment type="caution">
    <text evidence="13">The sequence shown here is derived from an EMBL/GenBank/DDBJ whole genome shotgun (WGS) entry which is preliminary data.</text>
</comment>
<sequence length="886" mass="92486">MNRGSWHLRAGSVVFAWLLAVVAVALAHRFVPLAGWLLVHLLGLGAASNAILIWSRHFTDALLRRKAGPPFPGQVIGLAVFNIGAVAVITGMVVDRWSVVAAGGALAAIAVGLHAVDLTRALLISLPARVGRGRSRLPLGSADTGSARVTSTEPRRTARFTITVYYYVAAALTLLLGAGLGVVMANSALPGILDERFRTAHAVLNLFGWIALTVLGTLITFWPTMLRTRIAEGVERHARRALPGLVGALLIAVAGALTGVSAVVGIGALVFLSAAGYLLWPHLDEIRRKHPADFPTLSVLCGVGWLLGSLAYLAVGLLTAPDWLSVVDVTSAAAPALLAGFLAQVLFGSLAYLVPVMIGGRASMLAGIAVLERGAPWRLSVANAALLLCVLPVPSLVRVAASVLVLVAYVAFLILLARSVRVCLRNRGVPSKKGPLQAAPAAQRLGSAAAGLAVVVLTTAGAVAVDPAAVGIATVPNVAVTATGHTVEATVRVEGMRYVPDVIDVNAGDRLRITLVNTGVDRHDLVLANGTRTQRVAPGETAVLDAGIIGSDLDGWCSVAGHRQMGMTLKVRAAGSQPAGGAGHHHDPASQPALGAADIVRSLGSAPGPDFVARDPRLPAATGPVHRLTLIAADTDLAVSPGITQRLWTFGGTAPGPTLHGRIGDTFEITLVNDGSIGHSIDFHAGALAPDVPMRTIEPGQRLVYRFTATRAGIWLYHCSTMPMSLHIANGMFGAVVIDPLDLPRVDHEYIAVQSELYLGPQNGEADADKVLADRPDLVVFNGYAQQYDHAPLTARVGERVRIWVLAAGPNRGTSFHVVGGQFDTVWAEGAYRLRPGAGGAQTLGLFPAQGGFVELSLPEPGNYPFVSHSMIDAERGAHGVIRVGR</sequence>
<accession>A0A1X0DD80</accession>
<evidence type="ECO:0000256" key="1">
    <source>
        <dbReference type="ARBA" id="ARBA00001960"/>
    </source>
</evidence>
<dbReference type="CDD" id="cd11020">
    <property type="entry name" value="CuRO_1_CuNIR"/>
    <property type="match status" value="1"/>
</dbReference>
<comment type="cofactor">
    <cofactor evidence="1 12">
        <name>Cu(+)</name>
        <dbReference type="ChEBI" id="CHEBI:49552"/>
    </cofactor>
</comment>
<dbReference type="Proteomes" id="UP000192801">
    <property type="component" value="Unassembled WGS sequence"/>
</dbReference>
<dbReference type="CDD" id="cd00920">
    <property type="entry name" value="Cupredoxin"/>
    <property type="match status" value="1"/>
</dbReference>
<dbReference type="EMBL" id="MVHS01000022">
    <property type="protein sequence ID" value="ORA70355.1"/>
    <property type="molecule type" value="Genomic_DNA"/>
</dbReference>
<evidence type="ECO:0000256" key="3">
    <source>
        <dbReference type="ARBA" id="ARBA00010609"/>
    </source>
</evidence>
<dbReference type="RefSeq" id="WP_083030948.1">
    <property type="nucleotide sequence ID" value="NZ_AP022618.1"/>
</dbReference>
<evidence type="ECO:0000313" key="14">
    <source>
        <dbReference type="Proteomes" id="UP000192801"/>
    </source>
</evidence>
<evidence type="ECO:0000256" key="11">
    <source>
        <dbReference type="ARBA" id="ARBA00049340"/>
    </source>
</evidence>
<keyword evidence="7 12" id="KW-0479">Metal-binding</keyword>
<evidence type="ECO:0000256" key="2">
    <source>
        <dbReference type="ARBA" id="ARBA00001973"/>
    </source>
</evidence>
<dbReference type="Gene3D" id="1.20.210.10">
    <property type="entry name" value="Cytochrome c oxidase-like, subunit I domain"/>
    <property type="match status" value="1"/>
</dbReference>
<keyword evidence="14" id="KW-1185">Reference proteome</keyword>
<evidence type="ECO:0000256" key="12">
    <source>
        <dbReference type="PIRSR" id="PIRSR601287-1"/>
    </source>
</evidence>
<organism evidence="13 14">
    <name type="scientific">Mycolicibacterium insubricum</name>
    <dbReference type="NCBI Taxonomy" id="444597"/>
    <lineage>
        <taxon>Bacteria</taxon>
        <taxon>Bacillati</taxon>
        <taxon>Actinomycetota</taxon>
        <taxon>Actinomycetes</taxon>
        <taxon>Mycobacteriales</taxon>
        <taxon>Mycobacteriaceae</taxon>
        <taxon>Mycolicibacterium</taxon>
    </lineage>
</organism>
<keyword evidence="8" id="KW-0677">Repeat</keyword>
<dbReference type="InterPro" id="IPR001287">
    <property type="entry name" value="NO2-reductase_Cu"/>
</dbReference>
<protein>
    <recommendedName>
        <fullName evidence="6">Copper-containing nitrite reductase</fullName>
        <ecNumber evidence="5">1.7.2.1</ecNumber>
    </recommendedName>
</protein>
<dbReference type="InterPro" id="IPR036927">
    <property type="entry name" value="Cyt_c_oxase-like_su1_sf"/>
</dbReference>
<comment type="similarity">
    <text evidence="3">Belongs to the multicopper oxidase family.</text>
</comment>
<feature type="binding site" description="type 1 copper site" evidence="12">
    <location>
        <position position="684"/>
    </location>
    <ligand>
        <name>Cu cation</name>
        <dbReference type="ChEBI" id="CHEBI:23378"/>
        <label>1</label>
    </ligand>
</feature>
<feature type="binding site" description="type 1 copper site" evidence="12">
    <location>
        <position position="732"/>
    </location>
    <ligand>
        <name>Cu cation</name>
        <dbReference type="ChEBI" id="CHEBI:23378"/>
        <label>1</label>
    </ligand>
</feature>
<comment type="cofactor">
    <cofactor evidence="2 12">
        <name>Cu(2+)</name>
        <dbReference type="ChEBI" id="CHEBI:29036"/>
    </cofactor>
</comment>
<feature type="binding site" description="type 1 copper site" evidence="12">
    <location>
        <position position="718"/>
    </location>
    <ligand>
        <name>Cu cation</name>
        <dbReference type="ChEBI" id="CHEBI:23378"/>
        <label>1</label>
    </ligand>
</feature>
<dbReference type="OrthoDB" id="345021at2"/>
<keyword evidence="10 12" id="KW-0186">Copper</keyword>
<dbReference type="EC" id="1.7.2.1" evidence="5"/>
<keyword evidence="9" id="KW-0560">Oxidoreductase</keyword>
<evidence type="ECO:0000256" key="8">
    <source>
        <dbReference type="ARBA" id="ARBA00022737"/>
    </source>
</evidence>
<dbReference type="Gene3D" id="2.60.40.420">
    <property type="entry name" value="Cupredoxins - blue copper proteins"/>
    <property type="match status" value="3"/>
</dbReference>
<reference evidence="13 14" key="1">
    <citation type="submission" date="2016-12" db="EMBL/GenBank/DDBJ databases">
        <title>The new phylogeny of genus Mycobacterium.</title>
        <authorList>
            <person name="Tortoli E."/>
            <person name="Trovato A."/>
            <person name="Cirillo D.M."/>
        </authorList>
    </citation>
    <scope>NUCLEOTIDE SEQUENCE [LARGE SCALE GENOMIC DNA]</scope>
    <source>
        <strain evidence="13 14">DSM 45130</strain>
    </source>
</reference>
<dbReference type="AlphaFoldDB" id="A0A1X0DD80"/>
<dbReference type="InterPro" id="IPR045087">
    <property type="entry name" value="Cu-oxidase_fam"/>
</dbReference>
<feature type="binding site" description="type 1 copper site" evidence="12">
    <location>
        <position position="869"/>
    </location>
    <ligand>
        <name>Cu cation</name>
        <dbReference type="ChEBI" id="CHEBI:23378"/>
        <label>1</label>
    </ligand>
</feature>
<dbReference type="CDD" id="cd04208">
    <property type="entry name" value="CuRO_2_CuNIR"/>
    <property type="match status" value="1"/>
</dbReference>
<evidence type="ECO:0000256" key="10">
    <source>
        <dbReference type="ARBA" id="ARBA00023008"/>
    </source>
</evidence>
<evidence type="ECO:0000256" key="7">
    <source>
        <dbReference type="ARBA" id="ARBA00022723"/>
    </source>
</evidence>
<evidence type="ECO:0000256" key="4">
    <source>
        <dbReference type="ARBA" id="ARBA00011233"/>
    </source>
</evidence>
<dbReference type="InterPro" id="IPR008972">
    <property type="entry name" value="Cupredoxin"/>
</dbReference>
<feature type="binding site" description="type 1 copper site" evidence="12">
    <location>
        <position position="679"/>
    </location>
    <ligand>
        <name>Cu cation</name>
        <dbReference type="ChEBI" id="CHEBI:23378"/>
        <label>1</label>
    </ligand>
</feature>
<dbReference type="PRINTS" id="PR00695">
    <property type="entry name" value="CUNO2RDTASE"/>
</dbReference>
<dbReference type="InterPro" id="IPR011707">
    <property type="entry name" value="Cu-oxidase-like_N"/>
</dbReference>